<dbReference type="EMBL" id="SACO01000002">
    <property type="protein sequence ID" value="RVU07111.1"/>
    <property type="molecule type" value="Genomic_DNA"/>
</dbReference>
<feature type="chain" id="PRO_5018632240" description="DUF4398 domain-containing protein" evidence="2">
    <location>
        <begin position="24"/>
        <end position="163"/>
    </location>
</feature>
<evidence type="ECO:0000313" key="4">
    <source>
        <dbReference type="Proteomes" id="UP000282837"/>
    </source>
</evidence>
<feature type="coiled-coil region" evidence="1">
    <location>
        <begin position="99"/>
        <end position="161"/>
    </location>
</feature>
<feature type="signal peptide" evidence="2">
    <location>
        <begin position="1"/>
        <end position="23"/>
    </location>
</feature>
<proteinExistence type="predicted"/>
<reference evidence="3 4" key="1">
    <citation type="submission" date="2019-01" db="EMBL/GenBank/DDBJ databases">
        <authorList>
            <person name="Chen W.-M."/>
        </authorList>
    </citation>
    <scope>NUCLEOTIDE SEQUENCE [LARGE SCALE GENOMIC DNA]</scope>
    <source>
        <strain evidence="3 4">FSY-9</strain>
    </source>
</reference>
<dbReference type="Proteomes" id="UP000282837">
    <property type="component" value="Unassembled WGS sequence"/>
</dbReference>
<dbReference type="RefSeq" id="WP_127706425.1">
    <property type="nucleotide sequence ID" value="NZ_SACO01000002.1"/>
</dbReference>
<accession>A0A3S2UWU4</accession>
<dbReference type="PROSITE" id="PS51257">
    <property type="entry name" value="PROKAR_LIPOPROTEIN"/>
    <property type="match status" value="1"/>
</dbReference>
<keyword evidence="2" id="KW-0732">Signal</keyword>
<evidence type="ECO:0008006" key="5">
    <source>
        <dbReference type="Google" id="ProtNLM"/>
    </source>
</evidence>
<protein>
    <recommendedName>
        <fullName evidence="5">DUF4398 domain-containing protein</fullName>
    </recommendedName>
</protein>
<comment type="caution">
    <text evidence="3">The sequence shown here is derived from an EMBL/GenBank/DDBJ whole genome shotgun (WGS) entry which is preliminary data.</text>
</comment>
<dbReference type="AlphaFoldDB" id="A0A3S2UWU4"/>
<evidence type="ECO:0000313" key="3">
    <source>
        <dbReference type="EMBL" id="RVU07111.1"/>
    </source>
</evidence>
<gene>
    <name evidence="3" type="ORF">EOE18_03945</name>
</gene>
<organism evidence="3 4">
    <name type="scientific">Novosphingobium umbonatum</name>
    <dbReference type="NCBI Taxonomy" id="1908524"/>
    <lineage>
        <taxon>Bacteria</taxon>
        <taxon>Pseudomonadati</taxon>
        <taxon>Pseudomonadota</taxon>
        <taxon>Alphaproteobacteria</taxon>
        <taxon>Sphingomonadales</taxon>
        <taxon>Sphingomonadaceae</taxon>
        <taxon>Novosphingobium</taxon>
    </lineage>
</organism>
<keyword evidence="1" id="KW-0175">Coiled coil</keyword>
<sequence length="163" mass="17548">MRSATRFALACGVALGLSACSTASYPSLARRAAEGPQTETAKASVTQTAPNPQARLTQWLDAAHKAQDNFTQALPNTQVLLARSGARGGEAWSQANLALAELERQRTALGDVVADMEQAYAKDRIEQSVSAPVEADWAKTRAEILRMAANQDRQLAELRAKLR</sequence>
<evidence type="ECO:0000256" key="1">
    <source>
        <dbReference type="SAM" id="Coils"/>
    </source>
</evidence>
<name>A0A3S2UWU4_9SPHN</name>
<keyword evidence="4" id="KW-1185">Reference proteome</keyword>
<evidence type="ECO:0000256" key="2">
    <source>
        <dbReference type="SAM" id="SignalP"/>
    </source>
</evidence>